<comment type="caution">
    <text evidence="5">The sequence shown here is derived from an EMBL/GenBank/DDBJ whole genome shotgun (WGS) entry which is preliminary data.</text>
</comment>
<protein>
    <recommendedName>
        <fullName evidence="4">Peptidase M13 N-terminal domain-containing protein</fullName>
    </recommendedName>
</protein>
<evidence type="ECO:0000256" key="1">
    <source>
        <dbReference type="ARBA" id="ARBA00007357"/>
    </source>
</evidence>
<dbReference type="Pfam" id="PF05649">
    <property type="entry name" value="Peptidase_M13_N"/>
    <property type="match status" value="1"/>
</dbReference>
<dbReference type="SUPFAM" id="SSF55486">
    <property type="entry name" value="Metalloproteases ('zincins'), catalytic domain"/>
    <property type="match status" value="1"/>
</dbReference>
<evidence type="ECO:0000313" key="5">
    <source>
        <dbReference type="EMBL" id="KAH9363778.1"/>
    </source>
</evidence>
<comment type="similarity">
    <text evidence="1">Belongs to the peptidase M13 family.</text>
</comment>
<dbReference type="PROSITE" id="PS51885">
    <property type="entry name" value="NEPRILYSIN"/>
    <property type="match status" value="1"/>
</dbReference>
<keyword evidence="6" id="KW-1185">Reference proteome</keyword>
<dbReference type="VEuPathDB" id="VectorBase:HLOH_058168"/>
<organism evidence="5 6">
    <name type="scientific">Haemaphysalis longicornis</name>
    <name type="common">Bush tick</name>
    <dbReference type="NCBI Taxonomy" id="44386"/>
    <lineage>
        <taxon>Eukaryota</taxon>
        <taxon>Metazoa</taxon>
        <taxon>Ecdysozoa</taxon>
        <taxon>Arthropoda</taxon>
        <taxon>Chelicerata</taxon>
        <taxon>Arachnida</taxon>
        <taxon>Acari</taxon>
        <taxon>Parasitiformes</taxon>
        <taxon>Ixodida</taxon>
        <taxon>Ixodoidea</taxon>
        <taxon>Ixodidae</taxon>
        <taxon>Haemaphysalinae</taxon>
        <taxon>Haemaphysalis</taxon>
    </lineage>
</organism>
<dbReference type="PANTHER" id="PTHR11733:SF241">
    <property type="entry name" value="GH26575P-RELATED"/>
    <property type="match status" value="1"/>
</dbReference>
<dbReference type="InterPro" id="IPR008753">
    <property type="entry name" value="Peptidase_M13_N"/>
</dbReference>
<accession>A0A9J6FL30</accession>
<dbReference type="PANTHER" id="PTHR11733">
    <property type="entry name" value="ZINC METALLOPROTEASE FAMILY M13 NEPRILYSIN-RELATED"/>
    <property type="match status" value="1"/>
</dbReference>
<evidence type="ECO:0000259" key="4">
    <source>
        <dbReference type="Pfam" id="PF05649"/>
    </source>
</evidence>
<dbReference type="InterPro" id="IPR024079">
    <property type="entry name" value="MetalloPept_cat_dom_sf"/>
</dbReference>
<feature type="transmembrane region" description="Helical" evidence="3">
    <location>
        <begin position="20"/>
        <end position="40"/>
    </location>
</feature>
<dbReference type="EMBL" id="JABSTR010000002">
    <property type="protein sequence ID" value="KAH9363778.1"/>
    <property type="molecule type" value="Genomic_DNA"/>
</dbReference>
<dbReference type="GO" id="GO:0004222">
    <property type="term" value="F:metalloendopeptidase activity"/>
    <property type="evidence" value="ECO:0007669"/>
    <property type="project" value="InterPro"/>
</dbReference>
<dbReference type="OrthoDB" id="6500229at2759"/>
<evidence type="ECO:0000313" key="6">
    <source>
        <dbReference type="Proteomes" id="UP000821853"/>
    </source>
</evidence>
<dbReference type="InterPro" id="IPR042089">
    <property type="entry name" value="Peptidase_M13_dom_2"/>
</dbReference>
<keyword evidence="3" id="KW-0812">Transmembrane</keyword>
<keyword evidence="3" id="KW-1133">Transmembrane helix</keyword>
<dbReference type="Gene3D" id="1.10.1380.10">
    <property type="entry name" value="Neutral endopeptidase , domain2"/>
    <property type="match status" value="2"/>
</dbReference>
<dbReference type="GO" id="GO:0005886">
    <property type="term" value="C:plasma membrane"/>
    <property type="evidence" value="ECO:0007669"/>
    <property type="project" value="TreeGrafter"/>
</dbReference>
<dbReference type="Proteomes" id="UP000821853">
    <property type="component" value="Chromosome 10"/>
</dbReference>
<name>A0A9J6FL30_HAELO</name>
<reference evidence="5 6" key="1">
    <citation type="journal article" date="2020" name="Cell">
        <title>Large-Scale Comparative Analyses of Tick Genomes Elucidate Their Genetic Diversity and Vector Capacities.</title>
        <authorList>
            <consortium name="Tick Genome and Microbiome Consortium (TIGMIC)"/>
            <person name="Jia N."/>
            <person name="Wang J."/>
            <person name="Shi W."/>
            <person name="Du L."/>
            <person name="Sun Y."/>
            <person name="Zhan W."/>
            <person name="Jiang J.F."/>
            <person name="Wang Q."/>
            <person name="Zhang B."/>
            <person name="Ji P."/>
            <person name="Bell-Sakyi L."/>
            <person name="Cui X.M."/>
            <person name="Yuan T.T."/>
            <person name="Jiang B.G."/>
            <person name="Yang W.F."/>
            <person name="Lam T.T."/>
            <person name="Chang Q.C."/>
            <person name="Ding S.J."/>
            <person name="Wang X.J."/>
            <person name="Zhu J.G."/>
            <person name="Ruan X.D."/>
            <person name="Zhao L."/>
            <person name="Wei J.T."/>
            <person name="Ye R.Z."/>
            <person name="Que T.C."/>
            <person name="Du C.H."/>
            <person name="Zhou Y.H."/>
            <person name="Cheng J.X."/>
            <person name="Dai P.F."/>
            <person name="Guo W.B."/>
            <person name="Han X.H."/>
            <person name="Huang E.J."/>
            <person name="Li L.F."/>
            <person name="Wei W."/>
            <person name="Gao Y.C."/>
            <person name="Liu J.Z."/>
            <person name="Shao H.Z."/>
            <person name="Wang X."/>
            <person name="Wang C.C."/>
            <person name="Yang T.C."/>
            <person name="Huo Q.B."/>
            <person name="Li W."/>
            <person name="Chen H.Y."/>
            <person name="Chen S.E."/>
            <person name="Zhou L.G."/>
            <person name="Ni X.B."/>
            <person name="Tian J.H."/>
            <person name="Sheng Y."/>
            <person name="Liu T."/>
            <person name="Pan Y.S."/>
            <person name="Xia L.Y."/>
            <person name="Li J."/>
            <person name="Zhao F."/>
            <person name="Cao W.C."/>
        </authorList>
    </citation>
    <scope>NUCLEOTIDE SEQUENCE [LARGE SCALE GENOMIC DNA]</scope>
    <source>
        <strain evidence="5">HaeL-2018</strain>
    </source>
</reference>
<feature type="domain" description="Peptidase M13 N-terminal" evidence="4">
    <location>
        <begin position="94"/>
        <end position="229"/>
    </location>
</feature>
<sequence length="656" mass="71689">MEFRLTGEPRMSPQTQTRLARTALILLALVVVLTTIILVLTRNRRQELPVALAAAREHARNASPHGTTRPSRLCNDTSCRLSAALLKETLSGAPCADFYAYVCSGWLQRASFTSTHDSQRALLSREARSRLRHMLDQTAATHPARMRPVASQKKLGSVSGDSRAVSRRSSAKAAALYNDCLLAAGKHRADVLIEFLGEVGLGFSRHVKNAVALALELDLLYNLKIFLTFSHLPTSHSSLVMSPKENVSKEATPGIHNVADIVARVVAAEEVVLALASGVPEEDPERYYRIVPLLEHDSLSSKATMLALNAVNEVAIGSPAMLAYRGFLEAHMEPSDLAAYVTWELVRHLGPLADQKLSHGSSEDACFEALYRLMPYPTVLPYMEQLEFPRGWEEADIVFRDVIEALSNFLKNRGMEIASRNSTTSLGLPTAGELDAFYEDVQVEGHSDERPFLHAYLSALSQIRSKELASITHNNAPHFPFPPPWATRAQATQAGKASVPLTWLLPPLFGADLPPALNYGGLGLDLTAALALHVRLDPSWLECLARLQPQARLDADNSITARRTLATEVVVDFAGLHSQATLPMNLPGFESMNEDMLFFVGACVGLCTKGDPNASHQCNLAARNSPRFAKAFACPVGSYMNPEDRCPYGRSSRGVQ</sequence>
<dbReference type="Gene3D" id="3.40.390.10">
    <property type="entry name" value="Collagenase (Catalytic Domain)"/>
    <property type="match status" value="3"/>
</dbReference>
<evidence type="ECO:0000256" key="2">
    <source>
        <dbReference type="SAM" id="MobiDB-lite"/>
    </source>
</evidence>
<dbReference type="GO" id="GO:0016485">
    <property type="term" value="P:protein processing"/>
    <property type="evidence" value="ECO:0007669"/>
    <property type="project" value="TreeGrafter"/>
</dbReference>
<keyword evidence="3" id="KW-0472">Membrane</keyword>
<dbReference type="InterPro" id="IPR000718">
    <property type="entry name" value="Peptidase_M13"/>
</dbReference>
<gene>
    <name evidence="5" type="ORF">HPB48_022846</name>
</gene>
<evidence type="ECO:0000256" key="3">
    <source>
        <dbReference type="SAM" id="Phobius"/>
    </source>
</evidence>
<proteinExistence type="inferred from homology"/>
<dbReference type="AlphaFoldDB" id="A0A9J6FL30"/>
<feature type="region of interest" description="Disordered" evidence="2">
    <location>
        <begin position="143"/>
        <end position="162"/>
    </location>
</feature>